<feature type="transmembrane region" description="Helical" evidence="1">
    <location>
        <begin position="20"/>
        <end position="39"/>
    </location>
</feature>
<dbReference type="AlphaFoldDB" id="A0A1B7K2S5"/>
<dbReference type="PATRIC" id="fig|1354272.4.peg.443"/>
<keyword evidence="3" id="KW-1185">Reference proteome</keyword>
<keyword evidence="1" id="KW-0812">Transmembrane</keyword>
<dbReference type="EMBL" id="LXEW01000010">
    <property type="protein sequence ID" value="OAT54438.1"/>
    <property type="molecule type" value="Genomic_DNA"/>
</dbReference>
<gene>
    <name evidence="2" type="ORF">M998_0429</name>
</gene>
<name>A0A1B7K2S5_9GAMM</name>
<protein>
    <submittedName>
        <fullName evidence="2">Putative membrane protein</fullName>
    </submittedName>
</protein>
<reference evidence="2 3" key="1">
    <citation type="submission" date="2016-04" db="EMBL/GenBank/DDBJ databases">
        <title>ATOL: Assembling a taxonomically balanced genome-scale reconstruction of the evolutionary history of the Enterobacteriaceae.</title>
        <authorList>
            <person name="Plunkett G.III."/>
            <person name="Neeno-Eckwall E.C."/>
            <person name="Glasner J.D."/>
            <person name="Perna N.T."/>
        </authorList>
    </citation>
    <scope>NUCLEOTIDE SEQUENCE [LARGE SCALE GENOMIC DNA]</scope>
    <source>
        <strain evidence="2 3">ATCC 35613</strain>
    </source>
</reference>
<keyword evidence="1" id="KW-0472">Membrane</keyword>
<feature type="transmembrane region" description="Helical" evidence="1">
    <location>
        <begin position="46"/>
        <end position="63"/>
    </location>
</feature>
<organism evidence="2 3">
    <name type="scientific">Providencia heimbachae ATCC 35613</name>
    <dbReference type="NCBI Taxonomy" id="1354272"/>
    <lineage>
        <taxon>Bacteria</taxon>
        <taxon>Pseudomonadati</taxon>
        <taxon>Pseudomonadota</taxon>
        <taxon>Gammaproteobacteria</taxon>
        <taxon>Enterobacterales</taxon>
        <taxon>Morganellaceae</taxon>
        <taxon>Providencia</taxon>
    </lineage>
</organism>
<sequence>MSPLNDKSHGDVIIILTSSWRYFVLGALLAFICQFILFICGFSNRFYLFIGALIFIINQYYIYRLWLDNHFFRLIYRQGNVQAFDQAMLYFFPKKQTNKNIEQCWFGTKNLFNNALFSVVSLWVWLLFSIAIFSF</sequence>
<dbReference type="Proteomes" id="UP000078224">
    <property type="component" value="Unassembled WGS sequence"/>
</dbReference>
<comment type="caution">
    <text evidence="2">The sequence shown here is derived from an EMBL/GenBank/DDBJ whole genome shotgun (WGS) entry which is preliminary data.</text>
</comment>
<dbReference type="RefSeq" id="WP_068907305.1">
    <property type="nucleotide sequence ID" value="NZ_LXEW01000010.1"/>
</dbReference>
<evidence type="ECO:0000256" key="1">
    <source>
        <dbReference type="SAM" id="Phobius"/>
    </source>
</evidence>
<proteinExistence type="predicted"/>
<evidence type="ECO:0000313" key="3">
    <source>
        <dbReference type="Proteomes" id="UP000078224"/>
    </source>
</evidence>
<keyword evidence="1" id="KW-1133">Transmembrane helix</keyword>
<evidence type="ECO:0000313" key="2">
    <source>
        <dbReference type="EMBL" id="OAT54438.1"/>
    </source>
</evidence>
<dbReference type="OrthoDB" id="6485698at2"/>
<feature type="transmembrane region" description="Helical" evidence="1">
    <location>
        <begin position="115"/>
        <end position="133"/>
    </location>
</feature>
<accession>A0A1B7K2S5</accession>